<organism evidence="7 8">
    <name type="scientific">Triplophysa rosa</name>
    <name type="common">Cave loach</name>
    <dbReference type="NCBI Taxonomy" id="992332"/>
    <lineage>
        <taxon>Eukaryota</taxon>
        <taxon>Metazoa</taxon>
        <taxon>Chordata</taxon>
        <taxon>Craniata</taxon>
        <taxon>Vertebrata</taxon>
        <taxon>Euteleostomi</taxon>
        <taxon>Actinopterygii</taxon>
        <taxon>Neopterygii</taxon>
        <taxon>Teleostei</taxon>
        <taxon>Ostariophysi</taxon>
        <taxon>Cypriniformes</taxon>
        <taxon>Nemacheilidae</taxon>
        <taxon>Triplophysa</taxon>
    </lineage>
</organism>
<comment type="subcellular location">
    <subcellularLocation>
        <location evidence="1">Secreted</location>
    </subcellularLocation>
</comment>
<dbReference type="PANTHER" id="PTHR15009:SF4">
    <property type="entry name" value="MUELLERIAN-INHIBITING FACTOR"/>
    <property type="match status" value="1"/>
</dbReference>
<dbReference type="Proteomes" id="UP001059041">
    <property type="component" value="Linkage Group LG25"/>
</dbReference>
<dbReference type="InterPro" id="IPR029034">
    <property type="entry name" value="Cystine-knot_cytokine"/>
</dbReference>
<sequence length="573" mass="63935">MLDIKCFFLISNSSYGKLSSIVSRVIHASSQPFLWAIDPRHNGEEGDVRCAAHLPEIVAEHPIDPPAHSTHATEEVPCHDKQPANYHAVDDFLSALNHGSELGSTEFQRFGICPQHDAIRDLQVTALTQLTESVRQQQNGIKGVQATEVDIWEAEKEEEIILALKFPRFIHPTSPFSLMLLFNVGSVEADDLTIMFNSHFLHPNMQTVCISESTRFLILAGRQRKSHTHAHLKLRVKVKTLKAENGKKRSLSDLQEILMRKVNDSNITMKPTLLFLAEKGHSESASPYPRPSSPLPPSKTFLFLCELQKFLNEVLPQKDPQESLEEESTASLYALNSLPPLTLGESSPQFLLSGLVNSSTQTVFVFPPHQQSLQTHRVELNLESPLLSVLRLRLDEAIAQVKEAEAEQSVNDRLQRLIEMSALTPEGTNDEAVTIEHKEAQYRSVLLLKALQTVLSILEVERAQRAARADEDSQTISQECRLQSLNVSMRMYAIEPSTVGINNCEGSCSFPQKATCINHVILLNSYIQSGHPINRAPCCVPVEYGDLSVIELESKATAIYFKPKAVATKCECR</sequence>
<comment type="similarity">
    <text evidence="5">Belongs to the TGF-beta family.</text>
</comment>
<dbReference type="Pfam" id="PF04709">
    <property type="entry name" value="AMH_N"/>
    <property type="match status" value="1"/>
</dbReference>
<dbReference type="GO" id="GO:0005576">
    <property type="term" value="C:extracellular region"/>
    <property type="evidence" value="ECO:0007669"/>
    <property type="project" value="UniProtKB-SubCell"/>
</dbReference>
<proteinExistence type="inferred from homology"/>
<protein>
    <submittedName>
        <fullName evidence="7">Anti-Mullerian hormone</fullName>
    </submittedName>
</protein>
<dbReference type="GO" id="GO:0030154">
    <property type="term" value="P:cell differentiation"/>
    <property type="evidence" value="ECO:0007669"/>
    <property type="project" value="UniProtKB-KW"/>
</dbReference>
<gene>
    <name evidence="7" type="ORF">IRJ41_018725</name>
</gene>
<keyword evidence="8" id="KW-1185">Reference proteome</keyword>
<keyword evidence="5" id="KW-0339">Growth factor</keyword>
<feature type="domain" description="TGF-beta family profile" evidence="6">
    <location>
        <begin position="462"/>
        <end position="573"/>
    </location>
</feature>
<keyword evidence="3" id="KW-0732">Signal</keyword>
<dbReference type="SUPFAM" id="SSF57501">
    <property type="entry name" value="Cystine-knot cytokines"/>
    <property type="match status" value="1"/>
</dbReference>
<evidence type="ECO:0000256" key="2">
    <source>
        <dbReference type="ARBA" id="ARBA00022525"/>
    </source>
</evidence>
<evidence type="ECO:0000313" key="7">
    <source>
        <dbReference type="EMBL" id="KAI7791335.1"/>
    </source>
</evidence>
<evidence type="ECO:0000313" key="8">
    <source>
        <dbReference type="Proteomes" id="UP001059041"/>
    </source>
</evidence>
<dbReference type="PROSITE" id="PS51362">
    <property type="entry name" value="TGF_BETA_2"/>
    <property type="match status" value="1"/>
</dbReference>
<dbReference type="InterPro" id="IPR006799">
    <property type="entry name" value="AMH_N"/>
</dbReference>
<dbReference type="PANTHER" id="PTHR15009">
    <property type="entry name" value="MUELLERIAN-INHIBITING FACTOR"/>
    <property type="match status" value="1"/>
</dbReference>
<dbReference type="EMBL" id="JAFHDT010000025">
    <property type="protein sequence ID" value="KAI7791335.1"/>
    <property type="molecule type" value="Genomic_DNA"/>
</dbReference>
<dbReference type="Pfam" id="PF00019">
    <property type="entry name" value="TGF_beta"/>
    <property type="match status" value="1"/>
</dbReference>
<dbReference type="SMART" id="SM00204">
    <property type="entry name" value="TGFB"/>
    <property type="match status" value="1"/>
</dbReference>
<accession>A0A9W7T414</accession>
<evidence type="ECO:0000259" key="6">
    <source>
        <dbReference type="PROSITE" id="PS51362"/>
    </source>
</evidence>
<keyword evidence="2" id="KW-0964">Secreted</keyword>
<dbReference type="GO" id="GO:0008083">
    <property type="term" value="F:growth factor activity"/>
    <property type="evidence" value="ECO:0007669"/>
    <property type="project" value="UniProtKB-KW"/>
</dbReference>
<dbReference type="InterPro" id="IPR021203">
    <property type="entry name" value="Muellerian-inhibiting_factor"/>
</dbReference>
<name>A0A9W7T414_TRIRA</name>
<evidence type="ECO:0000256" key="1">
    <source>
        <dbReference type="ARBA" id="ARBA00004613"/>
    </source>
</evidence>
<dbReference type="AlphaFoldDB" id="A0A9W7T414"/>
<evidence type="ECO:0000256" key="3">
    <source>
        <dbReference type="ARBA" id="ARBA00022729"/>
    </source>
</evidence>
<dbReference type="Gene3D" id="2.10.90.10">
    <property type="entry name" value="Cystine-knot cytokines"/>
    <property type="match status" value="1"/>
</dbReference>
<dbReference type="InterPro" id="IPR001839">
    <property type="entry name" value="TGF-b_C"/>
</dbReference>
<reference evidence="7" key="1">
    <citation type="submission" date="2021-02" db="EMBL/GenBank/DDBJ databases">
        <title>Comparative genomics reveals that relaxation of natural selection precedes convergent phenotypic evolution of cavefish.</title>
        <authorList>
            <person name="Peng Z."/>
        </authorList>
    </citation>
    <scope>NUCLEOTIDE SEQUENCE</scope>
    <source>
        <tissue evidence="7">Muscle</tissue>
    </source>
</reference>
<evidence type="ECO:0000256" key="4">
    <source>
        <dbReference type="ARBA" id="ARBA00022782"/>
    </source>
</evidence>
<keyword evidence="4" id="KW-0221">Differentiation</keyword>
<comment type="caution">
    <text evidence="7">The sequence shown here is derived from an EMBL/GenBank/DDBJ whole genome shotgun (WGS) entry which is preliminary data.</text>
</comment>
<evidence type="ECO:0000256" key="5">
    <source>
        <dbReference type="RuleBase" id="RU000354"/>
    </source>
</evidence>
<dbReference type="GO" id="GO:0008406">
    <property type="term" value="P:gonad development"/>
    <property type="evidence" value="ECO:0007669"/>
    <property type="project" value="InterPro"/>
</dbReference>